<evidence type="ECO:0000256" key="1">
    <source>
        <dbReference type="ARBA" id="ARBA00004167"/>
    </source>
</evidence>
<organism evidence="9 10">
    <name type="scientific">Paenimyroides tangerinum</name>
    <dbReference type="NCBI Taxonomy" id="2488728"/>
    <lineage>
        <taxon>Bacteria</taxon>
        <taxon>Pseudomonadati</taxon>
        <taxon>Bacteroidota</taxon>
        <taxon>Flavobacteriia</taxon>
        <taxon>Flavobacteriales</taxon>
        <taxon>Flavobacteriaceae</taxon>
        <taxon>Paenimyroides</taxon>
    </lineage>
</organism>
<evidence type="ECO:0000313" key="10">
    <source>
        <dbReference type="Proteomes" id="UP000275719"/>
    </source>
</evidence>
<evidence type="ECO:0000256" key="2">
    <source>
        <dbReference type="ARBA" id="ARBA00022692"/>
    </source>
</evidence>
<dbReference type="RefSeq" id="WP_125018732.1">
    <property type="nucleotide sequence ID" value="NZ_RQVQ01000013.1"/>
</dbReference>
<evidence type="ECO:0000256" key="6">
    <source>
        <dbReference type="SAM" id="Phobius"/>
    </source>
</evidence>
<protein>
    <submittedName>
        <fullName evidence="9">HlyD family secretion protein</fullName>
    </submittedName>
</protein>
<dbReference type="Pfam" id="PF25954">
    <property type="entry name" value="Beta-barrel_RND_2"/>
    <property type="match status" value="1"/>
</dbReference>
<sequence length="358" mass="40331">MEFKQKIKITDRVITKVSSVVAGITIIGVSIWGISALWRNWKYEHTNDAQVQEYINPVIARVGGYITEVAFEENQIVKKGDTLLVIDNREYIYEEAQTEANIQKQLAEIDVVEKTKHTLAADAEATKSKIKTNEAKVWKQDLEYDRYNKLYQVESATAQQLEEVKSTLDVYKSELNAAEKSYQAAKSKIVDLDAQKGVLYAEIERLKALKQRKNLDVGYTVITAPYNGRMGKRTIEMGQMINPGQVLAYIVNDETPKWIVANFKETQISEMRIGNSVKLIADAYPDIDFEGKIISISPATGSSFSLLPPDNATGNYVKIVQRVPVRIELIGENDEEDLLKSGMNVNVYVPKNQNNATK</sequence>
<dbReference type="SUPFAM" id="SSF111369">
    <property type="entry name" value="HlyD-like secretion proteins"/>
    <property type="match status" value="2"/>
</dbReference>
<dbReference type="AlphaFoldDB" id="A0A3P3W737"/>
<dbReference type="OrthoDB" id="9811754at2"/>
<dbReference type="Gene3D" id="2.40.30.170">
    <property type="match status" value="1"/>
</dbReference>
<dbReference type="EMBL" id="RQVQ01000013">
    <property type="protein sequence ID" value="RRJ90995.1"/>
    <property type="molecule type" value="Genomic_DNA"/>
</dbReference>
<accession>A0A3P3W737</accession>
<feature type="transmembrane region" description="Helical" evidence="6">
    <location>
        <begin position="20"/>
        <end position="38"/>
    </location>
</feature>
<dbReference type="InterPro" id="IPR058625">
    <property type="entry name" value="MdtA-like_BSH"/>
</dbReference>
<keyword evidence="2 6" id="KW-0812">Transmembrane</keyword>
<proteinExistence type="predicted"/>
<gene>
    <name evidence="9" type="ORF">EG240_07275</name>
</gene>
<feature type="domain" description="Multidrug resistance protein MdtA-like barrel-sandwich hybrid" evidence="7">
    <location>
        <begin position="58"/>
        <end position="251"/>
    </location>
</feature>
<keyword evidence="4 6" id="KW-0472">Membrane</keyword>
<keyword evidence="3 6" id="KW-1133">Transmembrane helix</keyword>
<dbReference type="Gene3D" id="2.40.50.100">
    <property type="match status" value="1"/>
</dbReference>
<dbReference type="InterPro" id="IPR050739">
    <property type="entry name" value="MFP"/>
</dbReference>
<evidence type="ECO:0000256" key="5">
    <source>
        <dbReference type="SAM" id="Coils"/>
    </source>
</evidence>
<dbReference type="GO" id="GO:0055085">
    <property type="term" value="P:transmembrane transport"/>
    <property type="evidence" value="ECO:0007669"/>
    <property type="project" value="InterPro"/>
</dbReference>
<dbReference type="Pfam" id="PF25917">
    <property type="entry name" value="BSH_RND"/>
    <property type="match status" value="1"/>
</dbReference>
<dbReference type="InterPro" id="IPR058792">
    <property type="entry name" value="Beta-barrel_RND_2"/>
</dbReference>
<evidence type="ECO:0000313" key="9">
    <source>
        <dbReference type="EMBL" id="RRJ90995.1"/>
    </source>
</evidence>
<feature type="coiled-coil region" evidence="5">
    <location>
        <begin position="161"/>
        <end position="195"/>
    </location>
</feature>
<keyword evidence="5" id="KW-0175">Coiled coil</keyword>
<comment type="subcellular location">
    <subcellularLocation>
        <location evidence="1">Membrane</location>
        <topology evidence="1">Single-pass membrane protein</topology>
    </subcellularLocation>
</comment>
<dbReference type="GO" id="GO:0016020">
    <property type="term" value="C:membrane"/>
    <property type="evidence" value="ECO:0007669"/>
    <property type="project" value="UniProtKB-SubCell"/>
</dbReference>
<evidence type="ECO:0000259" key="8">
    <source>
        <dbReference type="Pfam" id="PF25954"/>
    </source>
</evidence>
<comment type="caution">
    <text evidence="9">The sequence shown here is derived from an EMBL/GenBank/DDBJ whole genome shotgun (WGS) entry which is preliminary data.</text>
</comment>
<keyword evidence="10" id="KW-1185">Reference proteome</keyword>
<dbReference type="Proteomes" id="UP000275719">
    <property type="component" value="Unassembled WGS sequence"/>
</dbReference>
<name>A0A3P3W737_9FLAO</name>
<dbReference type="PANTHER" id="PTHR30386:SF26">
    <property type="entry name" value="TRANSPORT PROTEIN COMB"/>
    <property type="match status" value="1"/>
</dbReference>
<evidence type="ECO:0000259" key="7">
    <source>
        <dbReference type="Pfam" id="PF25917"/>
    </source>
</evidence>
<reference evidence="9 10" key="1">
    <citation type="submission" date="2018-11" db="EMBL/GenBank/DDBJ databases">
        <title>Flavobacterium sp. nov., YIM 102701-2 draft genome.</title>
        <authorList>
            <person name="Li G."/>
            <person name="Jiang Y."/>
        </authorList>
    </citation>
    <scope>NUCLEOTIDE SEQUENCE [LARGE SCALE GENOMIC DNA]</scope>
    <source>
        <strain evidence="9 10">YIM 102701-2</strain>
    </source>
</reference>
<dbReference type="PANTHER" id="PTHR30386">
    <property type="entry name" value="MEMBRANE FUSION SUBUNIT OF EMRAB-TOLC MULTIDRUG EFFLUX PUMP"/>
    <property type="match status" value="1"/>
</dbReference>
<evidence type="ECO:0000256" key="4">
    <source>
        <dbReference type="ARBA" id="ARBA00023136"/>
    </source>
</evidence>
<evidence type="ECO:0000256" key="3">
    <source>
        <dbReference type="ARBA" id="ARBA00022989"/>
    </source>
</evidence>
<feature type="domain" description="CusB-like beta-barrel" evidence="8">
    <location>
        <begin position="258"/>
        <end position="300"/>
    </location>
</feature>